<dbReference type="SMART" id="SM00543">
    <property type="entry name" value="MIF4G"/>
    <property type="match status" value="1"/>
</dbReference>
<evidence type="ECO:0000256" key="3">
    <source>
        <dbReference type="ARBA" id="ARBA00022917"/>
    </source>
</evidence>
<dbReference type="Gene3D" id="1.25.40.180">
    <property type="match status" value="2"/>
</dbReference>
<protein>
    <submittedName>
        <fullName evidence="5">Eukaryotic translation initiation factor 4G-like</fullName>
    </submittedName>
</protein>
<dbReference type="PANTHER" id="PTHR23253:SF9">
    <property type="entry name" value="EUKARYOTIC TRANSLATION INITIATION FACTOR 4 GAMMA 2"/>
    <property type="match status" value="1"/>
</dbReference>
<dbReference type="InterPro" id="IPR016024">
    <property type="entry name" value="ARM-type_fold"/>
</dbReference>
<evidence type="ECO:0000313" key="5">
    <source>
        <dbReference type="EMBL" id="AYV79232.1"/>
    </source>
</evidence>
<name>A0A3G4ZWE5_9VIRU</name>
<gene>
    <name evidence="5" type="ORF">Faunusvirus6_10</name>
</gene>
<dbReference type="Pfam" id="PF02854">
    <property type="entry name" value="MIF4G"/>
    <property type="match status" value="1"/>
</dbReference>
<evidence type="ECO:0000256" key="2">
    <source>
        <dbReference type="ARBA" id="ARBA00022540"/>
    </source>
</evidence>
<dbReference type="InterPro" id="IPR003890">
    <property type="entry name" value="MIF4G-like_typ-3"/>
</dbReference>
<reference evidence="5" key="1">
    <citation type="submission" date="2018-10" db="EMBL/GenBank/DDBJ databases">
        <title>Hidden diversity of soil giant viruses.</title>
        <authorList>
            <person name="Schulz F."/>
            <person name="Alteio L."/>
            <person name="Goudeau D."/>
            <person name="Ryan E.M."/>
            <person name="Malmstrom R.R."/>
            <person name="Blanchard J."/>
            <person name="Woyke T."/>
        </authorList>
    </citation>
    <scope>NUCLEOTIDE SEQUENCE</scope>
    <source>
        <strain evidence="5">FNV1</strain>
    </source>
</reference>
<dbReference type="PANTHER" id="PTHR23253">
    <property type="entry name" value="EUKARYOTIC TRANSLATION INITIATION FACTOR 4 GAMMA"/>
    <property type="match status" value="1"/>
</dbReference>
<dbReference type="SUPFAM" id="SSF48371">
    <property type="entry name" value="ARM repeat"/>
    <property type="match status" value="2"/>
</dbReference>
<dbReference type="EMBL" id="MK072137">
    <property type="protein sequence ID" value="AYV79232.1"/>
    <property type="molecule type" value="Genomic_DNA"/>
</dbReference>
<evidence type="ECO:0000259" key="4">
    <source>
        <dbReference type="PROSITE" id="PS51366"/>
    </source>
</evidence>
<accession>A0A3G4ZWE5</accession>
<organism evidence="5">
    <name type="scientific">Faunusvirus sp</name>
    <dbReference type="NCBI Taxonomy" id="2487766"/>
    <lineage>
        <taxon>Viruses</taxon>
        <taxon>Varidnaviria</taxon>
        <taxon>Bamfordvirae</taxon>
        <taxon>Nucleocytoviricota</taxon>
        <taxon>Megaviricetes</taxon>
        <taxon>Imitervirales</taxon>
        <taxon>Mimiviridae</taxon>
    </lineage>
</organism>
<sequence length="600" mass="69017">MSTVKYPFEFILSFKRFTVEDPNLNNIFNSINLDFATSTDYLQNRSKKINIIPTKKAVRQKKIKVYNAADLLRKKINIHLNKLATTNFETVSAKIADITIDNLESLDIFVTLVFNKIIEEHTYSSVYGDLIKLLCKKSCKFMRGDRYVDFRDLLVEKTQAAFEYAIVNKKTVSDNPDIHKKHIIGYIYLICELFRHNIISHKIVHSCISYMMINISDFHIELVCKLLHRIGSNISAQDRATFKFYIDSLKANVKNTRLEPRTRFMITDTVEECELINIKCGDVKSEHVNAANVSSVSNVSSIASVSSAQSVSSVYVAPMKQLYANVVKPIVTNTHVQSVSNASSVSSVSHVQIPIQHINGSSDTERTEHTAQPYRYQTPKNRSKWKSGRHVNTNARHNSNHHKPTVTVQNKKNVIHQTANRYNIDIEPKKEIVQIPQCNIISNVKPAEQDKLGEMGEPGELSERLMLKVRDMTDEYLNNKNIKETVVYFNEFDKMRHPFILLKMVEYMYDAKTDKTKDIITLIEYLIINNHFQSATITKSIEEIFKNIQDVYIDAPNCITQLCILLNKLLTAKIVDIQFIKQLSIKYLDELEELFTREMG</sequence>
<evidence type="ECO:0000256" key="1">
    <source>
        <dbReference type="ARBA" id="ARBA00005775"/>
    </source>
</evidence>
<dbReference type="PROSITE" id="PS51366">
    <property type="entry name" value="MI"/>
    <property type="match status" value="1"/>
</dbReference>
<proteinExistence type="inferred from homology"/>
<feature type="domain" description="MI" evidence="4">
    <location>
        <begin position="464"/>
        <end position="585"/>
    </location>
</feature>
<keyword evidence="2 5" id="KW-0396">Initiation factor</keyword>
<comment type="similarity">
    <text evidence="1">Belongs to the eukaryotic initiation factor 4G family.</text>
</comment>
<dbReference type="InterPro" id="IPR003891">
    <property type="entry name" value="Initiation_fac_eIF4g_MI"/>
</dbReference>
<keyword evidence="3" id="KW-0648">Protein biosynthesis</keyword>
<dbReference type="GO" id="GO:0003723">
    <property type="term" value="F:RNA binding"/>
    <property type="evidence" value="ECO:0007669"/>
    <property type="project" value="InterPro"/>
</dbReference>